<dbReference type="RefSeq" id="WP_018796429.1">
    <property type="nucleotide sequence ID" value="NZ_BOQM01000002.1"/>
</dbReference>
<comment type="caution">
    <text evidence="2">The sequence shown here is derived from an EMBL/GenBank/DDBJ whole genome shotgun (WGS) entry which is preliminary data.</text>
</comment>
<dbReference type="AlphaFoldDB" id="A0A542XII2"/>
<evidence type="ECO:0000313" key="2">
    <source>
        <dbReference type="EMBL" id="TQL35655.1"/>
    </source>
</evidence>
<dbReference type="EMBL" id="BOQM01000002">
    <property type="protein sequence ID" value="GIM81732.1"/>
    <property type="molecule type" value="Genomic_DNA"/>
</dbReference>
<organism evidence="2 3">
    <name type="scientific">Salinispora arenicola</name>
    <dbReference type="NCBI Taxonomy" id="168697"/>
    <lineage>
        <taxon>Bacteria</taxon>
        <taxon>Bacillati</taxon>
        <taxon>Actinomycetota</taxon>
        <taxon>Actinomycetes</taxon>
        <taxon>Micromonosporales</taxon>
        <taxon>Micromonosporaceae</taxon>
        <taxon>Salinispora</taxon>
    </lineage>
</organism>
<reference evidence="1 4" key="2">
    <citation type="submission" date="2021-03" db="EMBL/GenBank/DDBJ databases">
        <title>Whole genome shotgun sequence of Salinispora arenicola NBRC 105043.</title>
        <authorList>
            <person name="Komaki H."/>
            <person name="Tamura T."/>
        </authorList>
    </citation>
    <scope>NUCLEOTIDE SEQUENCE [LARGE SCALE GENOMIC DNA]</scope>
    <source>
        <strain evidence="1 4">NBRC 105043</strain>
    </source>
</reference>
<dbReference type="EMBL" id="VFOL01000001">
    <property type="protein sequence ID" value="TQL35655.1"/>
    <property type="molecule type" value="Genomic_DNA"/>
</dbReference>
<proteinExistence type="predicted"/>
<accession>A0A542XII2</accession>
<protein>
    <submittedName>
        <fullName evidence="2">Uncharacterized protein DUF1702</fullName>
    </submittedName>
</protein>
<evidence type="ECO:0000313" key="4">
    <source>
        <dbReference type="Proteomes" id="UP000677457"/>
    </source>
</evidence>
<name>A0A542XII2_SALAC</name>
<dbReference type="GeneID" id="93770059"/>
<sequence length="330" mass="36132">MPTTLGTLRRMAMAPSLAQVSFAGRGFPVRPSAATRHLEAIPQAVVCGFEWGIEGRDLWEVQRRLDLVDAEHRGFAYEGATMAFTVRDAIPGGHRHWARDLLSGPAVPHTFLTYIGIGFAMARLPRPLWRSVLPNLTGTPYYPVMSWLAVDGYGFDKAYFDTTRWVTQQERPRPYPWLGRPDYFPRAFDQGVGRALWFIHGGRPSNVAPAVECFDATRRADLWSGVGLAATFAGGWDDDGPQALAAEAGPYRAHLAQGSVFAAKARAYSGTVPSCTETAVQVLAGMTVTDADTLADEVAVGGFAAGSEPDYEVWRERIRQRCAQELGLRG</sequence>
<keyword evidence="4" id="KW-1185">Reference proteome</keyword>
<dbReference type="Proteomes" id="UP000315983">
    <property type="component" value="Unassembled WGS sequence"/>
</dbReference>
<dbReference type="Pfam" id="PF08012">
    <property type="entry name" value="DUF1702"/>
    <property type="match status" value="1"/>
</dbReference>
<dbReference type="InterPro" id="IPR012964">
    <property type="entry name" value="DUF1702"/>
</dbReference>
<dbReference type="Proteomes" id="UP000677457">
    <property type="component" value="Unassembled WGS sequence"/>
</dbReference>
<gene>
    <name evidence="2" type="ORF">FB564_0718</name>
    <name evidence="1" type="ORF">Sar04_03630</name>
</gene>
<evidence type="ECO:0000313" key="1">
    <source>
        <dbReference type="EMBL" id="GIM81732.1"/>
    </source>
</evidence>
<reference evidence="2 3" key="1">
    <citation type="submission" date="2019-06" db="EMBL/GenBank/DDBJ databases">
        <title>Sequencing the genomes of 1000 actinobacteria strains.</title>
        <authorList>
            <person name="Klenk H.-P."/>
        </authorList>
    </citation>
    <scope>NUCLEOTIDE SEQUENCE [LARGE SCALE GENOMIC DNA]</scope>
    <source>
        <strain evidence="2 3">DSM 44819</strain>
    </source>
</reference>
<evidence type="ECO:0000313" key="3">
    <source>
        <dbReference type="Proteomes" id="UP000315983"/>
    </source>
</evidence>